<keyword evidence="1" id="KW-0723">Serine/threonine-protein kinase</keyword>
<evidence type="ECO:0000313" key="4">
    <source>
        <dbReference type="Proteomes" id="UP001499843"/>
    </source>
</evidence>
<evidence type="ECO:0000313" key="3">
    <source>
        <dbReference type="EMBL" id="GAA2205695.1"/>
    </source>
</evidence>
<dbReference type="SUPFAM" id="SSF55874">
    <property type="entry name" value="ATPase domain of HSP90 chaperone/DNA topoisomerase II/histidine kinase"/>
    <property type="match status" value="1"/>
</dbReference>
<protein>
    <submittedName>
        <fullName evidence="3">ATP-binding protein</fullName>
    </submittedName>
</protein>
<evidence type="ECO:0000256" key="1">
    <source>
        <dbReference type="ARBA" id="ARBA00022527"/>
    </source>
</evidence>
<keyword evidence="3" id="KW-0067">ATP-binding</keyword>
<comment type="caution">
    <text evidence="3">The sequence shown here is derived from an EMBL/GenBank/DDBJ whole genome shotgun (WGS) entry which is preliminary data.</text>
</comment>
<dbReference type="InterPro" id="IPR050267">
    <property type="entry name" value="Anti-sigma-factor_SerPK"/>
</dbReference>
<dbReference type="PANTHER" id="PTHR35526">
    <property type="entry name" value="ANTI-SIGMA-F FACTOR RSBW-RELATED"/>
    <property type="match status" value="1"/>
</dbReference>
<dbReference type="CDD" id="cd16936">
    <property type="entry name" value="HATPase_RsbW-like"/>
    <property type="match status" value="1"/>
</dbReference>
<dbReference type="Pfam" id="PF13581">
    <property type="entry name" value="HATPase_c_2"/>
    <property type="match status" value="1"/>
</dbReference>
<dbReference type="Proteomes" id="UP001499843">
    <property type="component" value="Unassembled WGS sequence"/>
</dbReference>
<dbReference type="EMBL" id="BAAAQX010000002">
    <property type="protein sequence ID" value="GAA2205695.1"/>
    <property type="molecule type" value="Genomic_DNA"/>
</dbReference>
<reference evidence="3 4" key="1">
    <citation type="journal article" date="2019" name="Int. J. Syst. Evol. Microbiol.">
        <title>The Global Catalogue of Microorganisms (GCM) 10K type strain sequencing project: providing services to taxonomists for standard genome sequencing and annotation.</title>
        <authorList>
            <consortium name="The Broad Institute Genomics Platform"/>
            <consortium name="The Broad Institute Genome Sequencing Center for Infectious Disease"/>
            <person name="Wu L."/>
            <person name="Ma J."/>
        </authorList>
    </citation>
    <scope>NUCLEOTIDE SEQUENCE [LARGE SCALE GENOMIC DNA]</scope>
    <source>
        <strain evidence="3 4">JCM 16114</strain>
    </source>
</reference>
<dbReference type="InterPro" id="IPR003594">
    <property type="entry name" value="HATPase_dom"/>
</dbReference>
<evidence type="ECO:0000259" key="2">
    <source>
        <dbReference type="Pfam" id="PF13581"/>
    </source>
</evidence>
<keyword evidence="3" id="KW-0547">Nucleotide-binding</keyword>
<organism evidence="3 4">
    <name type="scientific">Nonomuraea monospora</name>
    <dbReference type="NCBI Taxonomy" id="568818"/>
    <lineage>
        <taxon>Bacteria</taxon>
        <taxon>Bacillati</taxon>
        <taxon>Actinomycetota</taxon>
        <taxon>Actinomycetes</taxon>
        <taxon>Streptosporangiales</taxon>
        <taxon>Streptosporangiaceae</taxon>
        <taxon>Nonomuraea</taxon>
    </lineage>
</organism>
<keyword evidence="4" id="KW-1185">Reference proteome</keyword>
<proteinExistence type="predicted"/>
<dbReference type="GO" id="GO:0005524">
    <property type="term" value="F:ATP binding"/>
    <property type="evidence" value="ECO:0007669"/>
    <property type="project" value="UniProtKB-KW"/>
</dbReference>
<dbReference type="PANTHER" id="PTHR35526:SF3">
    <property type="entry name" value="ANTI-SIGMA-F FACTOR RSBW"/>
    <property type="match status" value="1"/>
</dbReference>
<name>A0ABN3C8M6_9ACTN</name>
<accession>A0ABN3C8M6</accession>
<keyword evidence="1" id="KW-0418">Kinase</keyword>
<feature type="domain" description="Histidine kinase/HSP90-like ATPase" evidence="2">
    <location>
        <begin position="33"/>
        <end position="117"/>
    </location>
</feature>
<dbReference type="Gene3D" id="3.30.565.10">
    <property type="entry name" value="Histidine kinase-like ATPase, C-terminal domain"/>
    <property type="match status" value="1"/>
</dbReference>
<keyword evidence="1" id="KW-0808">Transferase</keyword>
<gene>
    <name evidence="3" type="ORF">GCM10009850_011530</name>
</gene>
<dbReference type="InterPro" id="IPR036890">
    <property type="entry name" value="HATPase_C_sf"/>
</dbReference>
<sequence>MHCKTLMEERWMPRDHKCVSSIRRFIRDLTTSEIAELLVSELTTNALLHTSTPAIRITATREDSFLTVEVHDTSDAIPKIAPADPSATAGRGLAIVQNLSQAWGWRPTPTGKAVWFRLLA</sequence>